<accession>A0A1Y3B1Q2</accession>
<reference evidence="1 2" key="1">
    <citation type="submission" date="2017-03" db="EMBL/GenBank/DDBJ databases">
        <title>Genome Survey of Euroglyphus maynei.</title>
        <authorList>
            <person name="Arlian L.G."/>
            <person name="Morgan M.S."/>
            <person name="Rider S.D."/>
        </authorList>
    </citation>
    <scope>NUCLEOTIDE SEQUENCE [LARGE SCALE GENOMIC DNA]</scope>
    <source>
        <strain evidence="1">Arlian Lab</strain>
        <tissue evidence="1">Whole body</tissue>
    </source>
</reference>
<dbReference type="Proteomes" id="UP000194236">
    <property type="component" value="Unassembled WGS sequence"/>
</dbReference>
<proteinExistence type="predicted"/>
<sequence>MVNINPDNLWANGPKQIGPSILNNADIQLIHAQCDHDRPNSLRCTFKNGINDANAVFMK</sequence>
<organism evidence="1 2">
    <name type="scientific">Euroglyphus maynei</name>
    <name type="common">Mayne's house dust mite</name>
    <dbReference type="NCBI Taxonomy" id="6958"/>
    <lineage>
        <taxon>Eukaryota</taxon>
        <taxon>Metazoa</taxon>
        <taxon>Ecdysozoa</taxon>
        <taxon>Arthropoda</taxon>
        <taxon>Chelicerata</taxon>
        <taxon>Arachnida</taxon>
        <taxon>Acari</taxon>
        <taxon>Acariformes</taxon>
        <taxon>Sarcoptiformes</taxon>
        <taxon>Astigmata</taxon>
        <taxon>Psoroptidia</taxon>
        <taxon>Analgoidea</taxon>
        <taxon>Pyroglyphidae</taxon>
        <taxon>Pyroglyphinae</taxon>
        <taxon>Euroglyphus</taxon>
    </lineage>
</organism>
<evidence type="ECO:0000313" key="1">
    <source>
        <dbReference type="EMBL" id="OTF74731.1"/>
    </source>
</evidence>
<evidence type="ECO:0000313" key="2">
    <source>
        <dbReference type="Proteomes" id="UP000194236"/>
    </source>
</evidence>
<dbReference type="EMBL" id="MUJZ01045625">
    <property type="protein sequence ID" value="OTF74731.1"/>
    <property type="molecule type" value="Genomic_DNA"/>
</dbReference>
<gene>
    <name evidence="1" type="ORF">BLA29_000677</name>
</gene>
<dbReference type="AlphaFoldDB" id="A0A1Y3B1Q2"/>
<protein>
    <submittedName>
        <fullName evidence="1">Uncharacterized protein</fullName>
    </submittedName>
</protein>
<keyword evidence="2" id="KW-1185">Reference proteome</keyword>
<name>A0A1Y3B1Q2_EURMA</name>
<comment type="caution">
    <text evidence="1">The sequence shown here is derived from an EMBL/GenBank/DDBJ whole genome shotgun (WGS) entry which is preliminary data.</text>
</comment>